<keyword evidence="2" id="KW-1185">Reference proteome</keyword>
<gene>
    <name evidence="1" type="ORF">DKT77_09605</name>
</gene>
<evidence type="ECO:0000313" key="1">
    <source>
        <dbReference type="EMBL" id="PWR02823.1"/>
    </source>
</evidence>
<protein>
    <submittedName>
        <fullName evidence="1">Uncharacterized protein</fullName>
    </submittedName>
</protein>
<reference evidence="1 2" key="1">
    <citation type="submission" date="2018-05" db="EMBL/GenBank/DDBJ databases">
        <title>Rhodobacteraceae gen. nov., sp. nov. isolated from sea water.</title>
        <authorList>
            <person name="Ren Y."/>
        </authorList>
    </citation>
    <scope>NUCLEOTIDE SEQUENCE [LARGE SCALE GENOMIC DNA]</scope>
    <source>
        <strain evidence="1 2">TG-679</strain>
    </source>
</reference>
<evidence type="ECO:0000313" key="2">
    <source>
        <dbReference type="Proteomes" id="UP000245680"/>
    </source>
</evidence>
<dbReference type="EMBL" id="QGKU01000032">
    <property type="protein sequence ID" value="PWR02823.1"/>
    <property type="molecule type" value="Genomic_DNA"/>
</dbReference>
<proteinExistence type="predicted"/>
<sequence>MDEGQVLPTGGTAVAVGGTGPMTNGNGAVFARVFTHSPDFGWQAALDRIKDGAVEEPAGPMPGNRIGNADLNENDEVARLDGNGTRPFLRKIDGTTTTTRRDFRHPNPGDWSNLDLNDAGQVSFTFHTATVGAAIEPGLSFDTGPVLRPAALFGF</sequence>
<accession>A0A2V2LM61</accession>
<dbReference type="Proteomes" id="UP000245680">
    <property type="component" value="Unassembled WGS sequence"/>
</dbReference>
<name>A0A2V2LM61_9RHOB</name>
<comment type="caution">
    <text evidence="1">The sequence shown here is derived from an EMBL/GenBank/DDBJ whole genome shotgun (WGS) entry which is preliminary data.</text>
</comment>
<dbReference type="AlphaFoldDB" id="A0A2V2LM61"/>
<organism evidence="1 2">
    <name type="scientific">Meridianimarinicoccus roseus</name>
    <dbReference type="NCBI Taxonomy" id="2072018"/>
    <lineage>
        <taxon>Bacteria</taxon>
        <taxon>Pseudomonadati</taxon>
        <taxon>Pseudomonadota</taxon>
        <taxon>Alphaproteobacteria</taxon>
        <taxon>Rhodobacterales</taxon>
        <taxon>Paracoccaceae</taxon>
        <taxon>Meridianimarinicoccus</taxon>
    </lineage>
</organism>